<feature type="domain" description="ANTAR" evidence="4">
    <location>
        <begin position="134"/>
        <end position="195"/>
    </location>
</feature>
<evidence type="ECO:0000313" key="5">
    <source>
        <dbReference type="EMBL" id="SFU75203.1"/>
    </source>
</evidence>
<dbReference type="SMART" id="SM00448">
    <property type="entry name" value="REC"/>
    <property type="match status" value="1"/>
</dbReference>
<evidence type="ECO:0000259" key="3">
    <source>
        <dbReference type="PROSITE" id="PS50110"/>
    </source>
</evidence>
<dbReference type="Pfam" id="PF03861">
    <property type="entry name" value="ANTAR"/>
    <property type="match status" value="1"/>
</dbReference>
<proteinExistence type="predicted"/>
<dbReference type="OrthoDB" id="9808843at2"/>
<dbReference type="Pfam" id="PF00072">
    <property type="entry name" value="Response_reg"/>
    <property type="match status" value="1"/>
</dbReference>
<dbReference type="Proteomes" id="UP000183656">
    <property type="component" value="Unassembled WGS sequence"/>
</dbReference>
<dbReference type="PROSITE" id="PS50110">
    <property type="entry name" value="RESPONSE_REGULATORY"/>
    <property type="match status" value="1"/>
</dbReference>
<dbReference type="AlphaFoldDB" id="A0A1I7IQK1"/>
<dbReference type="GO" id="GO:0000156">
    <property type="term" value="F:phosphorelay response regulator activity"/>
    <property type="evidence" value="ECO:0007669"/>
    <property type="project" value="TreeGrafter"/>
</dbReference>
<dbReference type="PANTHER" id="PTHR48111:SF50">
    <property type="entry name" value="KDP OPERON TRANSCRIPTIONAL REGULATORY PROTEIN KDPE"/>
    <property type="match status" value="1"/>
</dbReference>
<dbReference type="GO" id="GO:0032993">
    <property type="term" value="C:protein-DNA complex"/>
    <property type="evidence" value="ECO:0007669"/>
    <property type="project" value="TreeGrafter"/>
</dbReference>
<dbReference type="PROSITE" id="PS50921">
    <property type="entry name" value="ANTAR"/>
    <property type="match status" value="1"/>
</dbReference>
<evidence type="ECO:0000256" key="1">
    <source>
        <dbReference type="ARBA" id="ARBA00023125"/>
    </source>
</evidence>
<dbReference type="GO" id="GO:0000976">
    <property type="term" value="F:transcription cis-regulatory region binding"/>
    <property type="evidence" value="ECO:0007669"/>
    <property type="project" value="TreeGrafter"/>
</dbReference>
<dbReference type="PANTHER" id="PTHR48111">
    <property type="entry name" value="REGULATOR OF RPOS"/>
    <property type="match status" value="1"/>
</dbReference>
<sequence>MQCTEVQEPRVAARLLLVDDDRLVLGTLAQGLRHMGYAVDTAECAEEAEAQLTGGLRPDLALIDVQMPGAGGLWLARRLAQLEHVPFIMFSAYGDAATVEQATRCGALGYLVKPLALAQIQPAIETALQRARELDALRCTRAQLQAALDADRAINVATGITMVQYRLTRQRAFETLRGAARTQRRKLAAVASETVQACEQLFL</sequence>
<name>A0A1I7IQK1_9BURK</name>
<dbReference type="GO" id="GO:0005829">
    <property type="term" value="C:cytosol"/>
    <property type="evidence" value="ECO:0007669"/>
    <property type="project" value="TreeGrafter"/>
</dbReference>
<protein>
    <submittedName>
        <fullName evidence="5">Response regulator receiver and ANTAR domain protein</fullName>
    </submittedName>
</protein>
<evidence type="ECO:0000313" key="6">
    <source>
        <dbReference type="Proteomes" id="UP000183656"/>
    </source>
</evidence>
<keyword evidence="1" id="KW-0238">DNA-binding</keyword>
<dbReference type="SMART" id="SM01012">
    <property type="entry name" value="ANTAR"/>
    <property type="match status" value="1"/>
</dbReference>
<keyword evidence="2" id="KW-0597">Phosphoprotein</keyword>
<dbReference type="SUPFAM" id="SSF52172">
    <property type="entry name" value="CheY-like"/>
    <property type="match status" value="1"/>
</dbReference>
<evidence type="ECO:0000259" key="4">
    <source>
        <dbReference type="PROSITE" id="PS50921"/>
    </source>
</evidence>
<gene>
    <name evidence="5" type="ORF">SAMN04489707_101829</name>
</gene>
<dbReference type="Gene3D" id="1.10.10.10">
    <property type="entry name" value="Winged helix-like DNA-binding domain superfamily/Winged helix DNA-binding domain"/>
    <property type="match status" value="1"/>
</dbReference>
<dbReference type="InterPro" id="IPR011006">
    <property type="entry name" value="CheY-like_superfamily"/>
</dbReference>
<dbReference type="Gene3D" id="3.40.50.2300">
    <property type="match status" value="1"/>
</dbReference>
<dbReference type="InterPro" id="IPR008327">
    <property type="entry name" value="Sig_transdc_resp-reg_antiterm"/>
</dbReference>
<keyword evidence="6" id="KW-1185">Reference proteome</keyword>
<reference evidence="5 6" key="1">
    <citation type="submission" date="2016-10" db="EMBL/GenBank/DDBJ databases">
        <authorList>
            <person name="de Groot N.N."/>
        </authorList>
    </citation>
    <scope>NUCLEOTIDE SEQUENCE [LARGE SCALE GENOMIC DNA]</scope>
    <source>
        <strain evidence="5 6">R-24608</strain>
    </source>
</reference>
<organism evidence="5 6">
    <name type="scientific">Paenacidovorax caeni</name>
    <dbReference type="NCBI Taxonomy" id="343013"/>
    <lineage>
        <taxon>Bacteria</taxon>
        <taxon>Pseudomonadati</taxon>
        <taxon>Pseudomonadota</taxon>
        <taxon>Betaproteobacteria</taxon>
        <taxon>Burkholderiales</taxon>
        <taxon>Comamonadaceae</taxon>
        <taxon>Paenacidovorax</taxon>
    </lineage>
</organism>
<feature type="domain" description="Response regulatory" evidence="3">
    <location>
        <begin position="14"/>
        <end position="128"/>
    </location>
</feature>
<dbReference type="RefSeq" id="WP_054256162.1">
    <property type="nucleotide sequence ID" value="NZ_CYIG01000014.1"/>
</dbReference>
<dbReference type="InterPro" id="IPR005561">
    <property type="entry name" value="ANTAR"/>
</dbReference>
<evidence type="ECO:0000256" key="2">
    <source>
        <dbReference type="PROSITE-ProRule" id="PRU00169"/>
    </source>
</evidence>
<dbReference type="STRING" id="343013.SAMN04489707_101829"/>
<dbReference type="EMBL" id="FPBX01000018">
    <property type="protein sequence ID" value="SFU75203.1"/>
    <property type="molecule type" value="Genomic_DNA"/>
</dbReference>
<dbReference type="GO" id="GO:0006355">
    <property type="term" value="P:regulation of DNA-templated transcription"/>
    <property type="evidence" value="ECO:0007669"/>
    <property type="project" value="TreeGrafter"/>
</dbReference>
<dbReference type="PIRSF" id="PIRSF036382">
    <property type="entry name" value="RR_antiterm"/>
    <property type="match status" value="1"/>
</dbReference>
<feature type="modified residue" description="4-aspartylphosphate" evidence="2">
    <location>
        <position position="64"/>
    </location>
</feature>
<dbReference type="GO" id="GO:0003723">
    <property type="term" value="F:RNA binding"/>
    <property type="evidence" value="ECO:0007669"/>
    <property type="project" value="InterPro"/>
</dbReference>
<accession>A0A1I7IQK1</accession>
<dbReference type="InterPro" id="IPR001789">
    <property type="entry name" value="Sig_transdc_resp-reg_receiver"/>
</dbReference>
<dbReference type="InterPro" id="IPR039420">
    <property type="entry name" value="WalR-like"/>
</dbReference>
<dbReference type="InterPro" id="IPR036388">
    <property type="entry name" value="WH-like_DNA-bd_sf"/>
</dbReference>